<comment type="subcellular location">
    <subcellularLocation>
        <location evidence="1">Membrane</location>
        <topology evidence="1">Single-pass membrane protein</topology>
    </subcellularLocation>
</comment>
<dbReference type="Gene3D" id="2.40.128.260">
    <property type="entry name" value="Type IV secretion system, VirB10/TraB/TrbI"/>
    <property type="match status" value="1"/>
</dbReference>
<reference evidence="7" key="1">
    <citation type="submission" date="2024-06" db="EMBL/GenBank/DDBJ databases">
        <title>Genome assembly of the Polyergus mexicanus.</title>
        <authorList>
            <person name="Cash E."/>
            <person name="Tustsui N.D."/>
            <person name="Ward P."/>
            <person name="Nguyen O."/>
            <person name="Sahasrabudhe R."/>
            <person name="Fairbairn C.W."/>
            <person name="Seligmann W.E."/>
            <person name="Sacco S."/>
            <person name="Beraut E."/>
            <person name="Miller C."/>
            <person name="Toffelmier E."/>
            <person name="Shaffer H.B."/>
        </authorList>
    </citation>
    <scope>NUCLEOTIDE SEQUENCE</scope>
    <source>
        <strain evidence="7">NDT 795.1</strain>
    </source>
</reference>
<keyword evidence="4 6" id="KW-1133">Transmembrane helix</keyword>
<feature type="transmembrane region" description="Helical" evidence="6">
    <location>
        <begin position="30"/>
        <end position="48"/>
    </location>
</feature>
<evidence type="ECO:0000256" key="6">
    <source>
        <dbReference type="SAM" id="Phobius"/>
    </source>
</evidence>
<dbReference type="InterPro" id="IPR042217">
    <property type="entry name" value="T4SS_VirB10/TrbI"/>
</dbReference>
<dbReference type="Pfam" id="PF03743">
    <property type="entry name" value="TrbI"/>
    <property type="match status" value="1"/>
</dbReference>
<keyword evidence="5 6" id="KW-0472">Membrane</keyword>
<dbReference type="GO" id="GO:0016020">
    <property type="term" value="C:membrane"/>
    <property type="evidence" value="ECO:0007669"/>
    <property type="project" value="UniProtKB-SubCell"/>
</dbReference>
<evidence type="ECO:0000313" key="7">
    <source>
        <dbReference type="EMBL" id="XCA33550.1"/>
    </source>
</evidence>
<gene>
    <name evidence="7" type="ORF">ABS808_01665</name>
</gene>
<evidence type="ECO:0000256" key="2">
    <source>
        <dbReference type="ARBA" id="ARBA00010265"/>
    </source>
</evidence>
<evidence type="ECO:0000256" key="4">
    <source>
        <dbReference type="ARBA" id="ARBA00022989"/>
    </source>
</evidence>
<keyword evidence="3 6" id="KW-0812">Transmembrane</keyword>
<accession>A0AAU7YIB9</accession>
<proteinExistence type="inferred from homology"/>
<name>A0AAU7YIB9_9RICK</name>
<evidence type="ECO:0000256" key="5">
    <source>
        <dbReference type="ARBA" id="ARBA00023136"/>
    </source>
</evidence>
<comment type="similarity">
    <text evidence="2">Belongs to the TrbI/VirB10 family.</text>
</comment>
<sequence>MNKERRNNSEDESEIENKVVTVGSNQGHRALMVIILVLLVGGVYYLYFSPSHKEGSEVIKKEETKQNVQELKGKLEQVPDNVMVPERIITDPLPPLPPLPTPPIIPEIKQIRKEEEKPKETPVSNIPILPKQNFPSSNVMGNLPTSFPTIGGGGYPRDRRSAQMLTISSDGGENKAADAILSDTSAQSSKATRVGKLGLMITQGKIIDAVLETAINSDLQGMLRAMVSRDVYAETGDTVLIPKGSRLIGSYSFDSNVARARVNINWSRVILPHGIDIAISSLGTDELGRAGIAGIVDNKIVSALFSSVALAGVSIGSAVVGQKASNLIDTLTAMDAVRSITATEIDISSLKGAIVERLEDAIIKTEVGKVGDEKWKLGLRAIEKIRNAKSDQDLLRIIKEEIVSVIKSSGASGVDAITSDNIVITLDDVRQLLRQTQKRSKSVYDEAIGKSINDFSKDMRDIVGRYTDKKPTIYVDQGTALKVFVNQDIVFPSQAILNQ</sequence>
<dbReference type="EMBL" id="CP158586">
    <property type="protein sequence ID" value="XCA33550.1"/>
    <property type="molecule type" value="Genomic_DNA"/>
</dbReference>
<dbReference type="CDD" id="cd16429">
    <property type="entry name" value="VirB10"/>
    <property type="match status" value="1"/>
</dbReference>
<evidence type="ECO:0000256" key="1">
    <source>
        <dbReference type="ARBA" id="ARBA00004167"/>
    </source>
</evidence>
<protein>
    <submittedName>
        <fullName evidence="7">TrbI/VirB10 family protein</fullName>
    </submittedName>
</protein>
<evidence type="ECO:0000256" key="3">
    <source>
        <dbReference type="ARBA" id="ARBA00022692"/>
    </source>
</evidence>
<dbReference type="InterPro" id="IPR005498">
    <property type="entry name" value="T4SS_VirB10/TraB/TrbI"/>
</dbReference>
<organism evidence="7">
    <name type="scientific">Wolbachia endosymbiont of Polyergus mexicanus</name>
    <dbReference type="NCBI Taxonomy" id="3171167"/>
    <lineage>
        <taxon>Bacteria</taxon>
        <taxon>Pseudomonadati</taxon>
        <taxon>Pseudomonadota</taxon>
        <taxon>Alphaproteobacteria</taxon>
        <taxon>Rickettsiales</taxon>
        <taxon>Anaplasmataceae</taxon>
        <taxon>Wolbachieae</taxon>
        <taxon>Wolbachia</taxon>
    </lineage>
</organism>
<dbReference type="AlphaFoldDB" id="A0AAU7YIB9"/>